<dbReference type="AlphaFoldDB" id="A0ABD0YU98"/>
<keyword evidence="2 8" id="KW-0808">Transferase</keyword>
<evidence type="ECO:0000256" key="8">
    <source>
        <dbReference type="RuleBase" id="RU003801"/>
    </source>
</evidence>
<evidence type="ECO:0000313" key="10">
    <source>
        <dbReference type="EMBL" id="KAL1139526.1"/>
    </source>
</evidence>
<evidence type="ECO:0000256" key="5">
    <source>
        <dbReference type="ARBA" id="ARBA00039091"/>
    </source>
</evidence>
<name>A0ABD0YU98_9HEMI</name>
<feature type="active site" description="Proton acceptor" evidence="7">
    <location>
        <position position="243"/>
    </location>
</feature>
<keyword evidence="3" id="KW-0530">Neurotransmitter biosynthesis</keyword>
<dbReference type="EC" id="2.3.1.6" evidence="5"/>
<evidence type="ECO:0000256" key="3">
    <source>
        <dbReference type="ARBA" id="ARBA00022979"/>
    </source>
</evidence>
<sequence length="540" mass="60632">MVFPPKQFNGFPDLARYAARMIICAARIKDKMDRRELPVEKATSREKGQPLCMAQNYRLFTSYREPGLKTDRLVNTEANGPRTQQQIILACRNKFYALALRGSKDWDSRITEDEVAGCVLWVLENGEEETAPVGMLTSQRRDLWAEQWTLLREYDANKENMRLIEESLMVVCLDVKPLGSEFNRRGQSWGGRGTTAGQRDETNMGHQMIHGGGSQYNSPNRWFDKTIQVVITTDGVSGLCYEHSPSEGVAVIGLMEELIDACSDLAPSTKPLAAVNTPLKELQWVKPPNIQKMISEAASSLDNFIEDLDFYVYRFDAYGKNFIKSCKISPDAYLQLALQLAYYKLYGCLTATYESASTRRFLLGRVDCIRSASWEALQWVSAMTQGEAGDPLQPSKRVTFSLVTEDEKLALFDAAVQKQTEIMVDNILGQGIDVHLLGLREQSKLMNMPMDLFNDESYRICNHFALSTSQVATKIGFMGYGPVVPDGYGASYNILGDTIIFCLSAFYSSENTSTSRFAQSLEESLVAMQILLQTKPTQTK</sequence>
<dbReference type="InterPro" id="IPR000542">
    <property type="entry name" value="Carn_acyl_trans"/>
</dbReference>
<feature type="domain" description="Choline/carnitine acyltransferase" evidence="9">
    <location>
        <begin position="13"/>
        <end position="523"/>
    </location>
</feature>
<dbReference type="EMBL" id="JBFDAA010000002">
    <property type="protein sequence ID" value="KAL1139526.1"/>
    <property type="molecule type" value="Genomic_DNA"/>
</dbReference>
<comment type="caution">
    <text evidence="10">The sequence shown here is derived from an EMBL/GenBank/DDBJ whole genome shotgun (WGS) entry which is preliminary data.</text>
</comment>
<dbReference type="InterPro" id="IPR042231">
    <property type="entry name" value="Cho/carn_acyl_trans_2"/>
</dbReference>
<evidence type="ECO:0000256" key="6">
    <source>
        <dbReference type="ARBA" id="ARBA00040495"/>
    </source>
</evidence>
<dbReference type="PROSITE" id="PS00440">
    <property type="entry name" value="ACYLTRANSF_C_2"/>
    <property type="match status" value="1"/>
</dbReference>
<dbReference type="InterPro" id="IPR039551">
    <property type="entry name" value="Cho/carn_acyl_trans"/>
</dbReference>
<evidence type="ECO:0000259" key="9">
    <source>
        <dbReference type="Pfam" id="PF00755"/>
    </source>
</evidence>
<accession>A0ABD0YU98</accession>
<dbReference type="Gene3D" id="3.30.559.70">
    <property type="entry name" value="Choline/Carnitine o-acyltransferase, domain 2"/>
    <property type="match status" value="1"/>
</dbReference>
<dbReference type="Pfam" id="PF00755">
    <property type="entry name" value="Carn_acyltransf"/>
    <property type="match status" value="1"/>
</dbReference>
<dbReference type="Gene3D" id="3.30.559.10">
    <property type="entry name" value="Chloramphenicol acetyltransferase-like domain"/>
    <property type="match status" value="1"/>
</dbReference>
<comment type="similarity">
    <text evidence="1 8">Belongs to the carnitine/choline acetyltransferase family.</text>
</comment>
<evidence type="ECO:0000256" key="4">
    <source>
        <dbReference type="ARBA" id="ARBA00023315"/>
    </source>
</evidence>
<evidence type="ECO:0000256" key="2">
    <source>
        <dbReference type="ARBA" id="ARBA00022679"/>
    </source>
</evidence>
<organism evidence="10 11">
    <name type="scientific">Ranatra chinensis</name>
    <dbReference type="NCBI Taxonomy" id="642074"/>
    <lineage>
        <taxon>Eukaryota</taxon>
        <taxon>Metazoa</taxon>
        <taxon>Ecdysozoa</taxon>
        <taxon>Arthropoda</taxon>
        <taxon>Hexapoda</taxon>
        <taxon>Insecta</taxon>
        <taxon>Pterygota</taxon>
        <taxon>Neoptera</taxon>
        <taxon>Paraneoptera</taxon>
        <taxon>Hemiptera</taxon>
        <taxon>Heteroptera</taxon>
        <taxon>Panheteroptera</taxon>
        <taxon>Nepomorpha</taxon>
        <taxon>Nepidae</taxon>
        <taxon>Ranatrinae</taxon>
        <taxon>Ranatra</taxon>
    </lineage>
</organism>
<gene>
    <name evidence="10" type="ORF">AAG570_006509</name>
</gene>
<proteinExistence type="inferred from homology"/>
<reference evidence="10 11" key="1">
    <citation type="submission" date="2024-07" db="EMBL/GenBank/DDBJ databases">
        <title>Chromosome-level genome assembly of the water stick insect Ranatra chinensis (Heteroptera: Nepidae).</title>
        <authorList>
            <person name="Liu X."/>
        </authorList>
    </citation>
    <scope>NUCLEOTIDE SEQUENCE [LARGE SCALE GENOMIC DNA]</scope>
    <source>
        <strain evidence="10">Cailab_2021Rc</strain>
        <tissue evidence="10">Muscle</tissue>
    </source>
</reference>
<protein>
    <recommendedName>
        <fullName evidence="6">Choline O-acetyltransferase</fullName>
        <ecNumber evidence="5">2.3.1.6</ecNumber>
    </recommendedName>
</protein>
<dbReference type="Proteomes" id="UP001558652">
    <property type="component" value="Unassembled WGS sequence"/>
</dbReference>
<keyword evidence="4 8" id="KW-0012">Acyltransferase</keyword>
<evidence type="ECO:0000256" key="1">
    <source>
        <dbReference type="ARBA" id="ARBA00005232"/>
    </source>
</evidence>
<dbReference type="InterPro" id="IPR023213">
    <property type="entry name" value="CAT-like_dom_sf"/>
</dbReference>
<evidence type="ECO:0000313" key="11">
    <source>
        <dbReference type="Proteomes" id="UP001558652"/>
    </source>
</evidence>
<dbReference type="PANTHER" id="PTHR22589">
    <property type="entry name" value="CARNITINE O-ACYLTRANSFERASE"/>
    <property type="match status" value="1"/>
</dbReference>
<keyword evidence="11" id="KW-1185">Reference proteome</keyword>
<evidence type="ECO:0000256" key="7">
    <source>
        <dbReference type="PIRSR" id="PIRSR600542-1"/>
    </source>
</evidence>
<dbReference type="SUPFAM" id="SSF52777">
    <property type="entry name" value="CoA-dependent acyltransferases"/>
    <property type="match status" value="2"/>
</dbReference>
<dbReference type="PANTHER" id="PTHR22589:SF14">
    <property type="entry name" value="CHOLINE O-ACETYLTRANSFERASE"/>
    <property type="match status" value="1"/>
</dbReference>
<dbReference type="GO" id="GO:0004102">
    <property type="term" value="F:choline O-acetyltransferase activity"/>
    <property type="evidence" value="ECO:0007669"/>
    <property type="project" value="UniProtKB-EC"/>
</dbReference>